<evidence type="ECO:0000313" key="3">
    <source>
        <dbReference type="Proteomes" id="UP000694548"/>
    </source>
</evidence>
<proteinExistence type="predicted"/>
<dbReference type="PANTHER" id="PTHR47510">
    <property type="entry name" value="REVERSE TRANSCRIPTASE DOMAIN-CONTAINING PROTEIN"/>
    <property type="match status" value="1"/>
</dbReference>
<feature type="domain" description="Reverse transcriptase" evidence="1">
    <location>
        <begin position="471"/>
        <end position="744"/>
    </location>
</feature>
<reference evidence="2" key="3">
    <citation type="submission" date="2025-09" db="UniProtKB">
        <authorList>
            <consortium name="Ensembl"/>
        </authorList>
    </citation>
    <scope>IDENTIFICATION</scope>
</reference>
<evidence type="ECO:0000259" key="1">
    <source>
        <dbReference type="PROSITE" id="PS50878"/>
    </source>
</evidence>
<dbReference type="InterPro" id="IPR005135">
    <property type="entry name" value="Endo/exonuclease/phosphatase"/>
</dbReference>
<dbReference type="Gene3D" id="3.60.10.10">
    <property type="entry name" value="Endonuclease/exonuclease/phosphatase"/>
    <property type="match status" value="1"/>
</dbReference>
<evidence type="ECO:0000313" key="2">
    <source>
        <dbReference type="Ensembl" id="ENSNFUP00015020831.1"/>
    </source>
</evidence>
<sequence length="941" mass="108031">MLNRQGLHIIHLNIRSLFPKTDLLKAWLGYNEPKIITLSETWLNDNISDNDISLDNFVLYRMDRGTRGGGVATYVSSSLQSQVIVPTVKPLHFEAIFTKISFNGNKHIIIGNIYRPPSSPRLEAIQNLLATVDSLGDSMELILLGDFNLNWLDESTLPERILLNSSNLTQLVSEPTRTCATNSSLIDWILVTHPDRFSDYGILPNCFSDHSVIFCFWKISLPHTPAKMIRLRDLHTFNTDQYLQELHSLNWNRLFLIPDVNDAWAFFHSQFMQVLDKHAPWVSVKIKGSHLPWISHDLIALFKKRDKAWKVAKLSNLHEHWTVYRKLRNFCTTQTRNAKANFYKNALHKDINNPKRFWDKIKDLRGKTNVKISHLNVNGSLINDPAEIAEAFSKHFASSPLPASAEHHGSYTLPHCCSSGFSFSEIRSEEVRKVILSLSSGNAAGPDGIESRFVRIAADVLALPLSILFNHSINSCSVPKAWKCTKIIPLHKGNDTSEPNNYRPIAIINTVVKVFEKLVFIQLSKYLEDNNLLSQYQSGFRKNFSTTTALLKFSNDIYSGFDNNLFGGAIFLDLTKAFDLVNHYLLLDKLYAFGLSRPSLLWFSSFLHHRSQFVSFNGSESNMRGVIRGVPQGSSLGPLLFSIFINDLPQCCRSCSVQLYADDTVLYCSKSSKSELQEAIQPNFDEVQLWLTQNKLLLNKSKTYSMLFHRSRTLSDSDRTLNLYFLDSSPVQPSVKMKYLGVWLEPELSFKFHIHTTCLKVTRCLRILYNSINCFEPIVRKRIVTQLLLPIIDYSDILYQNSTVSSLRSLDVVYNSLCRFILRCSFNTHHCYMYDLLGWLPLKARRQFHWLIFMFKCIYFDFPLYLKTLLVPIDSLYSTRLTTLPSFVVPRFKKEVGRLAFCVKAPQDWNKLPTELRSISTIRKFSRTVYAYVKPSCSCFV</sequence>
<reference evidence="2" key="2">
    <citation type="submission" date="2025-08" db="UniProtKB">
        <authorList>
            <consortium name="Ensembl"/>
        </authorList>
    </citation>
    <scope>IDENTIFICATION</scope>
</reference>
<keyword evidence="3" id="KW-1185">Reference proteome</keyword>
<dbReference type="Proteomes" id="UP000694548">
    <property type="component" value="Chromosome sgr07"/>
</dbReference>
<dbReference type="AlphaFoldDB" id="A0A8C6NRV0"/>
<dbReference type="GO" id="GO:0003824">
    <property type="term" value="F:catalytic activity"/>
    <property type="evidence" value="ECO:0007669"/>
    <property type="project" value="InterPro"/>
</dbReference>
<dbReference type="InterPro" id="IPR043502">
    <property type="entry name" value="DNA/RNA_pol_sf"/>
</dbReference>
<protein>
    <recommendedName>
        <fullName evidence="1">Reverse transcriptase domain-containing protein</fullName>
    </recommendedName>
</protein>
<organism evidence="2 3">
    <name type="scientific">Nothobranchius furzeri</name>
    <name type="common">Turquoise killifish</name>
    <dbReference type="NCBI Taxonomy" id="105023"/>
    <lineage>
        <taxon>Eukaryota</taxon>
        <taxon>Metazoa</taxon>
        <taxon>Chordata</taxon>
        <taxon>Craniata</taxon>
        <taxon>Vertebrata</taxon>
        <taxon>Euteleostomi</taxon>
        <taxon>Actinopterygii</taxon>
        <taxon>Neopterygii</taxon>
        <taxon>Teleostei</taxon>
        <taxon>Neoteleostei</taxon>
        <taxon>Acanthomorphata</taxon>
        <taxon>Ovalentaria</taxon>
        <taxon>Atherinomorphae</taxon>
        <taxon>Cyprinodontiformes</taxon>
        <taxon>Nothobranchiidae</taxon>
        <taxon>Nothobranchius</taxon>
    </lineage>
</organism>
<dbReference type="SUPFAM" id="SSF56672">
    <property type="entry name" value="DNA/RNA polymerases"/>
    <property type="match status" value="1"/>
</dbReference>
<dbReference type="GeneTree" id="ENSGT01140000282562"/>
<dbReference type="InterPro" id="IPR036691">
    <property type="entry name" value="Endo/exonu/phosph_ase_sf"/>
</dbReference>
<reference evidence="2" key="1">
    <citation type="submission" date="2014-08" db="EMBL/GenBank/DDBJ databases">
        <authorList>
            <person name="Senf B."/>
            <person name="Petzold A."/>
            <person name="Downie B.R."/>
            <person name="Koch P."/>
            <person name="Platzer M."/>
        </authorList>
    </citation>
    <scope>NUCLEOTIDE SEQUENCE [LARGE SCALE GENOMIC DNA]</scope>
    <source>
        <strain evidence="2">GRZ</strain>
    </source>
</reference>
<name>A0A8C6NRV0_NOTFU</name>
<accession>A0A8C6NRV0</accession>
<dbReference type="Pfam" id="PF03372">
    <property type="entry name" value="Exo_endo_phos"/>
    <property type="match status" value="1"/>
</dbReference>
<dbReference type="SUPFAM" id="SSF56219">
    <property type="entry name" value="DNase I-like"/>
    <property type="match status" value="1"/>
</dbReference>
<dbReference type="CDD" id="cd01650">
    <property type="entry name" value="RT_nLTR_like"/>
    <property type="match status" value="1"/>
</dbReference>
<dbReference type="PANTHER" id="PTHR47510:SF3">
    <property type="entry name" value="ENDO_EXONUCLEASE_PHOSPHATASE DOMAIN-CONTAINING PROTEIN"/>
    <property type="match status" value="1"/>
</dbReference>
<dbReference type="PROSITE" id="PS50878">
    <property type="entry name" value="RT_POL"/>
    <property type="match status" value="1"/>
</dbReference>
<dbReference type="Ensembl" id="ENSNFUT00015021815.1">
    <property type="protein sequence ID" value="ENSNFUP00015020831.1"/>
    <property type="gene ID" value="ENSNFUG00015010112.1"/>
</dbReference>
<dbReference type="InterPro" id="IPR000477">
    <property type="entry name" value="RT_dom"/>
</dbReference>
<dbReference type="Pfam" id="PF00078">
    <property type="entry name" value="RVT_1"/>
    <property type="match status" value="1"/>
</dbReference>